<protein>
    <recommendedName>
        <fullName evidence="1">DUF4942 domain-containing protein</fullName>
    </recommendedName>
</protein>
<accession>A0A6M3ILZ6</accession>
<dbReference type="Pfam" id="PF13708">
    <property type="entry name" value="DUF4942"/>
    <property type="match status" value="1"/>
</dbReference>
<feature type="domain" description="DUF4942" evidence="1">
    <location>
        <begin position="69"/>
        <end position="261"/>
    </location>
</feature>
<dbReference type="AlphaFoldDB" id="A0A6M3ILZ6"/>
<dbReference type="InterPro" id="IPR031339">
    <property type="entry name" value="DUF4942"/>
</dbReference>
<evidence type="ECO:0000313" key="2">
    <source>
        <dbReference type="EMBL" id="QJA58443.1"/>
    </source>
</evidence>
<name>A0A6M3ILZ6_9ZZZZ</name>
<evidence type="ECO:0000259" key="1">
    <source>
        <dbReference type="Pfam" id="PF13708"/>
    </source>
</evidence>
<reference evidence="2" key="1">
    <citation type="submission" date="2020-03" db="EMBL/GenBank/DDBJ databases">
        <title>The deep terrestrial virosphere.</title>
        <authorList>
            <person name="Holmfeldt K."/>
            <person name="Nilsson E."/>
            <person name="Simone D."/>
            <person name="Lopez-Fernandez M."/>
            <person name="Wu X."/>
            <person name="de Brujin I."/>
            <person name="Lundin D."/>
            <person name="Andersson A."/>
            <person name="Bertilsson S."/>
            <person name="Dopson M."/>
        </authorList>
    </citation>
    <scope>NUCLEOTIDE SEQUENCE</scope>
    <source>
        <strain evidence="2">MM415B01448</strain>
    </source>
</reference>
<sequence length="267" mass="31218">MTELEIMPYETVNQIINNYNLAVNKIQTAYTLLGNAQTLLKSFMSYPHVMPNNKTLYDNGVREVKDVLRKLKSDAWRGILEKTQAPKFMTATRYQEFERSLEKPEILPEITIESVRDFIDNLVMTAPNMLLEFIKETFNWLLPGCWNKPYKTNEKSKYEIQEKIIKECVFSAKDKYGFLPRLNYHSQQELRSMDAAFHLMDGKGIPKNGSAAYSAIKTAEQEKRMDAETEYFKFKWFNNGNCHIIFKRLDLVERMNQVAGENLLKPN</sequence>
<proteinExistence type="predicted"/>
<dbReference type="EMBL" id="MT141324">
    <property type="protein sequence ID" value="QJA58443.1"/>
    <property type="molecule type" value="Genomic_DNA"/>
</dbReference>
<organism evidence="2">
    <name type="scientific">viral metagenome</name>
    <dbReference type="NCBI Taxonomy" id="1070528"/>
    <lineage>
        <taxon>unclassified sequences</taxon>
        <taxon>metagenomes</taxon>
        <taxon>organismal metagenomes</taxon>
    </lineage>
</organism>
<gene>
    <name evidence="2" type="ORF">MM415B01448_0015</name>
</gene>